<proteinExistence type="predicted"/>
<evidence type="ECO:0000256" key="1">
    <source>
        <dbReference type="SAM" id="MobiDB-lite"/>
    </source>
</evidence>
<name>A0AAW1K106_POPJA</name>
<accession>A0AAW1K106</accession>
<keyword evidence="3" id="KW-1185">Reference proteome</keyword>
<dbReference type="AlphaFoldDB" id="A0AAW1K106"/>
<comment type="caution">
    <text evidence="2">The sequence shown here is derived from an EMBL/GenBank/DDBJ whole genome shotgun (WGS) entry which is preliminary data.</text>
</comment>
<reference evidence="2 3" key="1">
    <citation type="journal article" date="2024" name="BMC Genomics">
        <title>De novo assembly and annotation of Popillia japonica's genome with initial clues to its potential as an invasive pest.</title>
        <authorList>
            <person name="Cucini C."/>
            <person name="Boschi S."/>
            <person name="Funari R."/>
            <person name="Cardaioli E."/>
            <person name="Iannotti N."/>
            <person name="Marturano G."/>
            <person name="Paoli F."/>
            <person name="Bruttini M."/>
            <person name="Carapelli A."/>
            <person name="Frati F."/>
            <person name="Nardi F."/>
        </authorList>
    </citation>
    <scope>NUCLEOTIDE SEQUENCE [LARGE SCALE GENOMIC DNA]</scope>
    <source>
        <strain evidence="2">DMR45628</strain>
    </source>
</reference>
<organism evidence="2 3">
    <name type="scientific">Popillia japonica</name>
    <name type="common">Japanese beetle</name>
    <dbReference type="NCBI Taxonomy" id="7064"/>
    <lineage>
        <taxon>Eukaryota</taxon>
        <taxon>Metazoa</taxon>
        <taxon>Ecdysozoa</taxon>
        <taxon>Arthropoda</taxon>
        <taxon>Hexapoda</taxon>
        <taxon>Insecta</taxon>
        <taxon>Pterygota</taxon>
        <taxon>Neoptera</taxon>
        <taxon>Endopterygota</taxon>
        <taxon>Coleoptera</taxon>
        <taxon>Polyphaga</taxon>
        <taxon>Scarabaeiformia</taxon>
        <taxon>Scarabaeidae</taxon>
        <taxon>Rutelinae</taxon>
        <taxon>Popillia</taxon>
    </lineage>
</organism>
<evidence type="ECO:0000313" key="2">
    <source>
        <dbReference type="EMBL" id="KAK9711779.1"/>
    </source>
</evidence>
<feature type="region of interest" description="Disordered" evidence="1">
    <location>
        <begin position="29"/>
        <end position="59"/>
    </location>
</feature>
<sequence length="115" mass="13231">MVVNNSTRYQRLTADEKRKADAICQPYIHDEMSDSDDPFDDDADEADLTYRPEHDEDVSNVEVGANVEIDSDQFDENEDDEINMICEEASVAIVTLPHCESFQKWHDMVQRSTTE</sequence>
<dbReference type="EMBL" id="JASPKY010000273">
    <property type="protein sequence ID" value="KAK9711779.1"/>
    <property type="molecule type" value="Genomic_DNA"/>
</dbReference>
<gene>
    <name evidence="2" type="ORF">QE152_g25253</name>
</gene>
<evidence type="ECO:0000313" key="3">
    <source>
        <dbReference type="Proteomes" id="UP001458880"/>
    </source>
</evidence>
<protein>
    <submittedName>
        <fullName evidence="2">Uncharacterized protein</fullName>
    </submittedName>
</protein>
<feature type="compositionally biased region" description="Acidic residues" evidence="1">
    <location>
        <begin position="33"/>
        <end position="47"/>
    </location>
</feature>
<dbReference type="Proteomes" id="UP001458880">
    <property type="component" value="Unassembled WGS sequence"/>
</dbReference>